<dbReference type="SUPFAM" id="SSF141868">
    <property type="entry name" value="EAL domain-like"/>
    <property type="match status" value="1"/>
</dbReference>
<comment type="caution">
    <text evidence="2">The sequence shown here is derived from an EMBL/GenBank/DDBJ whole genome shotgun (WGS) entry which is preliminary data.</text>
</comment>
<dbReference type="CDD" id="cd01948">
    <property type="entry name" value="EAL"/>
    <property type="match status" value="1"/>
</dbReference>
<proteinExistence type="predicted"/>
<name>A0A2T4MZZ0_AERVE</name>
<dbReference type="GO" id="GO:0071111">
    <property type="term" value="F:cyclic-guanylate-specific phosphodiesterase activity"/>
    <property type="evidence" value="ECO:0007669"/>
    <property type="project" value="InterPro"/>
</dbReference>
<dbReference type="SMART" id="SM00052">
    <property type="entry name" value="EAL"/>
    <property type="match status" value="1"/>
</dbReference>
<feature type="domain" description="EAL" evidence="1">
    <location>
        <begin position="1"/>
        <end position="248"/>
    </location>
</feature>
<evidence type="ECO:0000313" key="3">
    <source>
        <dbReference type="Proteomes" id="UP000241986"/>
    </source>
</evidence>
<dbReference type="Pfam" id="PF00563">
    <property type="entry name" value="EAL"/>
    <property type="match status" value="1"/>
</dbReference>
<dbReference type="Gene3D" id="3.20.20.450">
    <property type="entry name" value="EAL domain"/>
    <property type="match status" value="1"/>
</dbReference>
<dbReference type="InterPro" id="IPR035919">
    <property type="entry name" value="EAL_sf"/>
</dbReference>
<sequence length="271" mass="31318">MAAMNKQYSNIFSQFYQPVVNIKDGGISHYEVLLRPQDESKYSALSIFQYIMSIEKTGEIELLDRWNINEMARKMESPFHAYGFPCSINLSPLTIQSDGFLEYLNDVMSKMKHPERLHFEITETSEILDYKKVNDFISMVKTFGSEVAMDDFGTGFANLESLKQLDVDIIKIDQMYVRDCLRDVEHRKFISDTVDYAKEHNKKVVAEFVEDPSIEKLLLKMGVDCGQGYLYGKAEKKPESYISIQSNIQRAIETLGFETRQERSDTLSKTK</sequence>
<dbReference type="InterPro" id="IPR001633">
    <property type="entry name" value="EAL_dom"/>
</dbReference>
<reference evidence="2 3" key="1">
    <citation type="submission" date="2018-03" db="EMBL/GenBank/DDBJ databases">
        <title>Aeromonas veronii whole genome sequencing and analysis.</title>
        <authorList>
            <person name="Xie H."/>
            <person name="Liu T."/>
            <person name="Wang K."/>
        </authorList>
    </citation>
    <scope>NUCLEOTIDE SEQUENCE [LARGE SCALE GENOMIC DNA]</scope>
    <source>
        <strain evidence="2 3">XH.VA.1</strain>
    </source>
</reference>
<dbReference type="PROSITE" id="PS50883">
    <property type="entry name" value="EAL"/>
    <property type="match status" value="1"/>
</dbReference>
<evidence type="ECO:0000259" key="1">
    <source>
        <dbReference type="PROSITE" id="PS50883"/>
    </source>
</evidence>
<dbReference type="PANTHER" id="PTHR33121:SF71">
    <property type="entry name" value="OXYGEN SENSOR PROTEIN DOSP"/>
    <property type="match status" value="1"/>
</dbReference>
<dbReference type="PANTHER" id="PTHR33121">
    <property type="entry name" value="CYCLIC DI-GMP PHOSPHODIESTERASE PDEF"/>
    <property type="match status" value="1"/>
</dbReference>
<organism evidence="2 3">
    <name type="scientific">Aeromonas veronii</name>
    <dbReference type="NCBI Taxonomy" id="654"/>
    <lineage>
        <taxon>Bacteria</taxon>
        <taxon>Pseudomonadati</taxon>
        <taxon>Pseudomonadota</taxon>
        <taxon>Gammaproteobacteria</taxon>
        <taxon>Aeromonadales</taxon>
        <taxon>Aeromonadaceae</taxon>
        <taxon>Aeromonas</taxon>
    </lineage>
</organism>
<accession>A0A2T4MZZ0</accession>
<dbReference type="InterPro" id="IPR050706">
    <property type="entry name" value="Cyclic-di-GMP_PDE-like"/>
</dbReference>
<evidence type="ECO:0000313" key="2">
    <source>
        <dbReference type="EMBL" id="PTH80151.1"/>
    </source>
</evidence>
<protein>
    <recommendedName>
        <fullName evidence="1">EAL domain-containing protein</fullName>
    </recommendedName>
</protein>
<dbReference type="AlphaFoldDB" id="A0A2T4MZZ0"/>
<dbReference type="Proteomes" id="UP000241986">
    <property type="component" value="Unassembled WGS sequence"/>
</dbReference>
<gene>
    <name evidence="2" type="ORF">DAA48_16480</name>
</gene>
<dbReference type="EMBL" id="PZKL01000037">
    <property type="protein sequence ID" value="PTH80151.1"/>
    <property type="molecule type" value="Genomic_DNA"/>
</dbReference>